<name>A0A8T0FHB6_ARGBR</name>
<dbReference type="AlphaFoldDB" id="A0A8T0FHB6"/>
<sequence length="98" mass="10737">MLASNGDKCNSVIDLFENKELITMCAPMVRYSKLVFENMGVNGALSLPMIVSHSFVESEKARHSDFTTAVVSLLVHCHLVNWQPGQSVTANKATSPIE</sequence>
<evidence type="ECO:0000313" key="1">
    <source>
        <dbReference type="EMBL" id="KAF8790667.1"/>
    </source>
</evidence>
<gene>
    <name evidence="1" type="ORF">HNY73_005655</name>
</gene>
<reference evidence="1" key="1">
    <citation type="journal article" date="2020" name="bioRxiv">
        <title>Chromosome-level reference genome of the European wasp spider Argiope bruennichi: a resource for studies on range expansion and evolutionary adaptation.</title>
        <authorList>
            <person name="Sheffer M.M."/>
            <person name="Hoppe A."/>
            <person name="Krehenwinkel H."/>
            <person name="Uhl G."/>
            <person name="Kuss A.W."/>
            <person name="Jensen L."/>
            <person name="Jensen C."/>
            <person name="Gillespie R.G."/>
            <person name="Hoff K.J."/>
            <person name="Prost S."/>
        </authorList>
    </citation>
    <scope>NUCLEOTIDE SEQUENCE</scope>
</reference>
<dbReference type="Proteomes" id="UP000807504">
    <property type="component" value="Unassembled WGS sequence"/>
</dbReference>
<dbReference type="EMBL" id="JABXBU010000011">
    <property type="protein sequence ID" value="KAF8790667.1"/>
    <property type="molecule type" value="Genomic_DNA"/>
</dbReference>
<proteinExistence type="predicted"/>
<reference evidence="1" key="2">
    <citation type="submission" date="2020-06" db="EMBL/GenBank/DDBJ databases">
        <authorList>
            <person name="Sheffer M."/>
        </authorList>
    </citation>
    <scope>NUCLEOTIDE SEQUENCE</scope>
</reference>
<organism evidence="1 2">
    <name type="scientific">Argiope bruennichi</name>
    <name type="common">Wasp spider</name>
    <name type="synonym">Aranea bruennichi</name>
    <dbReference type="NCBI Taxonomy" id="94029"/>
    <lineage>
        <taxon>Eukaryota</taxon>
        <taxon>Metazoa</taxon>
        <taxon>Ecdysozoa</taxon>
        <taxon>Arthropoda</taxon>
        <taxon>Chelicerata</taxon>
        <taxon>Arachnida</taxon>
        <taxon>Araneae</taxon>
        <taxon>Araneomorphae</taxon>
        <taxon>Entelegynae</taxon>
        <taxon>Araneoidea</taxon>
        <taxon>Araneidae</taxon>
        <taxon>Argiope</taxon>
    </lineage>
</organism>
<accession>A0A8T0FHB6</accession>
<keyword evidence="2" id="KW-1185">Reference proteome</keyword>
<evidence type="ECO:0000313" key="2">
    <source>
        <dbReference type="Proteomes" id="UP000807504"/>
    </source>
</evidence>
<comment type="caution">
    <text evidence="1">The sequence shown here is derived from an EMBL/GenBank/DDBJ whole genome shotgun (WGS) entry which is preliminary data.</text>
</comment>
<protein>
    <submittedName>
        <fullName evidence="1">tRNA-dihydrouridine(20a/20b) synthase like protein</fullName>
    </submittedName>
</protein>